<protein>
    <submittedName>
        <fullName evidence="1">Uncharacterized protein</fullName>
    </submittedName>
</protein>
<accession>A0A1H8IW15</accession>
<keyword evidence="2" id="KW-1185">Reference proteome</keyword>
<sequence length="58" mass="6290">MVTMMLTCFLNSICVGVNVGLITVFHINASAVCVNEETITALQINAYVRKINELATSD</sequence>
<evidence type="ECO:0000313" key="1">
    <source>
        <dbReference type="EMBL" id="SEN72226.1"/>
    </source>
</evidence>
<proteinExistence type="predicted"/>
<organism evidence="1 2">
    <name type="scientific">Amphibacillus marinus</name>
    <dbReference type="NCBI Taxonomy" id="872970"/>
    <lineage>
        <taxon>Bacteria</taxon>
        <taxon>Bacillati</taxon>
        <taxon>Bacillota</taxon>
        <taxon>Bacilli</taxon>
        <taxon>Bacillales</taxon>
        <taxon>Bacillaceae</taxon>
        <taxon>Amphibacillus</taxon>
    </lineage>
</organism>
<dbReference type="EMBL" id="FODJ01000001">
    <property type="protein sequence ID" value="SEN72226.1"/>
    <property type="molecule type" value="Genomic_DNA"/>
</dbReference>
<dbReference type="AlphaFoldDB" id="A0A1H8IW15"/>
<name>A0A1H8IW15_9BACI</name>
<evidence type="ECO:0000313" key="2">
    <source>
        <dbReference type="Proteomes" id="UP000199300"/>
    </source>
</evidence>
<dbReference type="Proteomes" id="UP000199300">
    <property type="component" value="Unassembled WGS sequence"/>
</dbReference>
<gene>
    <name evidence="1" type="ORF">SAMN04488134_101733</name>
</gene>
<reference evidence="1 2" key="1">
    <citation type="submission" date="2016-10" db="EMBL/GenBank/DDBJ databases">
        <authorList>
            <person name="de Groot N.N."/>
        </authorList>
    </citation>
    <scope>NUCLEOTIDE SEQUENCE [LARGE SCALE GENOMIC DNA]</scope>
    <source>
        <strain evidence="1 2">CGMCC 1.10434</strain>
    </source>
</reference>